<evidence type="ECO:0000313" key="2">
    <source>
        <dbReference type="EMBL" id="CBL27632.1"/>
    </source>
</evidence>
<sequence>MEKNGLKPDITSRENLFLDLTKAFESVASSEDRSGYNAALKELSSVLLEASQDGNALHALKLERQCIAVEQYLKETDSDILDKQLSRSGEAELSLKLVQDPKTYREHVESIFPNGIRGIPRGDGMYTFVSGQISYLGVGKRYFPAQEDARTEYYAARQANLRAGLEHFQELQREALFPEAVKLEKEIQELNLIEAPKIFVEPREDGQTYKGEIIHVNEEQGYCLQRIGSGLYVHRLDRLDVSPERGQNLKIAYARDGSTARVEPLVQKNKKTLRR</sequence>
<feature type="domain" description="KfrB" evidence="1">
    <location>
        <begin position="208"/>
        <end position="259"/>
    </location>
</feature>
<dbReference type="Proteomes" id="UP000008957">
    <property type="component" value="Chromosome"/>
</dbReference>
<dbReference type="KEGG" id="sbr:SY1_00310"/>
<organism evidence="2 3">
    <name type="scientific">Fretibacterium fastidiosum</name>
    <dbReference type="NCBI Taxonomy" id="651822"/>
    <lineage>
        <taxon>Bacteria</taxon>
        <taxon>Thermotogati</taxon>
        <taxon>Synergistota</taxon>
        <taxon>Synergistia</taxon>
        <taxon>Synergistales</taxon>
        <taxon>Aminobacteriaceae</taxon>
        <taxon>Fretibacterium</taxon>
    </lineage>
</organism>
<dbReference type="Pfam" id="PF18790">
    <property type="entry name" value="KfrB"/>
    <property type="match status" value="1"/>
</dbReference>
<gene>
    <name evidence="2" type="ORF">SY1_00310</name>
</gene>
<dbReference type="InterPro" id="IPR040782">
    <property type="entry name" value="KfrB"/>
</dbReference>
<dbReference type="EMBL" id="FP929056">
    <property type="protein sequence ID" value="CBL27632.1"/>
    <property type="molecule type" value="Genomic_DNA"/>
</dbReference>
<dbReference type="RefSeq" id="WP_015555779.1">
    <property type="nucleotide sequence ID" value="NC_021038.1"/>
</dbReference>
<name>A0AB94IV65_9BACT</name>
<evidence type="ECO:0000259" key="1">
    <source>
        <dbReference type="Pfam" id="PF18790"/>
    </source>
</evidence>
<proteinExistence type="predicted"/>
<protein>
    <recommendedName>
        <fullName evidence="1">KfrB domain-containing protein</fullName>
    </recommendedName>
</protein>
<reference evidence="3" key="1">
    <citation type="submission" date="2010-03" db="EMBL/GenBank/DDBJ databases">
        <title>The genome sequence of Synergistetes sp. SGP1.</title>
        <authorList>
            <consortium name="metaHIT consortium -- http://www.metahit.eu/"/>
            <person name="Pajon A."/>
            <person name="Turner K."/>
            <person name="Parkhill J."/>
            <person name="Wade W."/>
            <person name="Vartoukian S."/>
        </authorList>
    </citation>
    <scope>NUCLEOTIDE SEQUENCE [LARGE SCALE GENOMIC DNA]</scope>
    <source>
        <strain evidence="3">SGP1</strain>
    </source>
</reference>
<dbReference type="AlphaFoldDB" id="A0AB94IV65"/>
<accession>A0AB94IV65</accession>
<keyword evidence="3" id="KW-1185">Reference proteome</keyword>
<reference evidence="2 3" key="2">
    <citation type="submission" date="2010-03" db="EMBL/GenBank/DDBJ databases">
        <authorList>
            <person name="Pajon A."/>
        </authorList>
    </citation>
    <scope>NUCLEOTIDE SEQUENCE [LARGE SCALE GENOMIC DNA]</scope>
    <source>
        <strain evidence="2 3">SGP1</strain>
    </source>
</reference>
<evidence type="ECO:0000313" key="3">
    <source>
        <dbReference type="Proteomes" id="UP000008957"/>
    </source>
</evidence>